<evidence type="ECO:0000256" key="8">
    <source>
        <dbReference type="SAM" id="Coils"/>
    </source>
</evidence>
<feature type="domain" description="Glucose-6-phosphate dehydrogenase NAD-binding" evidence="10">
    <location>
        <begin position="114"/>
        <end position="292"/>
    </location>
</feature>
<evidence type="ECO:0000259" key="11">
    <source>
        <dbReference type="Pfam" id="PF02781"/>
    </source>
</evidence>
<evidence type="ECO:0000256" key="2">
    <source>
        <dbReference type="ARBA" id="ARBA00009937"/>
    </source>
</evidence>
<dbReference type="InterPro" id="IPR031425">
    <property type="entry name" value="NPR1/NH1-interacting"/>
</dbReference>
<dbReference type="Proteomes" id="UP000824890">
    <property type="component" value="Unassembled WGS sequence"/>
</dbReference>
<evidence type="ECO:0000256" key="1">
    <source>
        <dbReference type="ARBA" id="ARBA00004123"/>
    </source>
</evidence>
<dbReference type="SUPFAM" id="SSF51735">
    <property type="entry name" value="NAD(P)-binding Rossmann-fold domains"/>
    <property type="match status" value="1"/>
</dbReference>
<dbReference type="Gene3D" id="3.40.50.720">
    <property type="entry name" value="NAD(P)-binding Rossmann-like Domain"/>
    <property type="match status" value="1"/>
</dbReference>
<proteinExistence type="inferred from homology"/>
<dbReference type="EMBL" id="JAGKQM010000018">
    <property type="protein sequence ID" value="KAH0863661.1"/>
    <property type="molecule type" value="Genomic_DNA"/>
</dbReference>
<sequence>MSLTSCLLPFSQSATAPLTSTCSCHLSASFSTFPVSSRNYYSYLRNESLVLNGGGSNLWRRFYGSAADLRSEETILETDLVTGSHKAGDSPYVSKQFLDGLSDVPRGASLCIAVVGATGELARGKIFPALFALYYSGYLPEDVGIFGYSRKNLTDEDLRSIIASTLTCRVDHQENCGDKMDAFLSRTYYINGGYDNRDGMSRLDKRMKQIEGVSKANRIFYLSVPQEALVDVACNIGDKAQAPQGWTRIIVEKPFGFNSYSSHQLTKSLLSKFEERQIYRIDHMLGRNLIENLTVLRFSNLVFEPLWNRTYIRNVQVIVSESVAQTAKYSDGYGIIRDIFHSHILQTIALLTMEPPISLDGEDIRNEKVKVLRSTRRLDPADAILGQYKSRSGDKNEAILNSVGPTYCAAALYIDNARWDGVPFLVRVGTGLIKHRVEIHVQFRHVPGNIYRDNIGVNIDLGTNELILRDEPDEAILVKINNKVPGLGLQLDASELNLLYKDRHVLVFLNFAPTRFELVRSYGLFALLLGSKTVAAWNILSPVLDEIDKHHTAPELMDERDRKKMKMEKQEEEKMEKLYTLLKNAREMRKHVISSMEKKRQEEERARVHRFPSFQPEDFIFNNEAEANNNENAAGNASSSTSNKYGSKEEKEEAETNVCLDLNLSL</sequence>
<comment type="caution">
    <text evidence="12">The sequence shown here is derived from an EMBL/GenBank/DDBJ whole genome shotgun (WGS) entry which is preliminary data.</text>
</comment>
<feature type="compositionally biased region" description="Low complexity" evidence="9">
    <location>
        <begin position="622"/>
        <end position="643"/>
    </location>
</feature>
<dbReference type="InterPro" id="IPR001282">
    <property type="entry name" value="G6P_DH"/>
</dbReference>
<dbReference type="InterPro" id="IPR022674">
    <property type="entry name" value="G6P_DH_NAD-bd"/>
</dbReference>
<feature type="region of interest" description="Disordered" evidence="9">
    <location>
        <begin position="617"/>
        <end position="658"/>
    </location>
</feature>
<keyword evidence="5" id="KW-0521">NADP</keyword>
<evidence type="ECO:0000256" key="9">
    <source>
        <dbReference type="SAM" id="MobiDB-lite"/>
    </source>
</evidence>
<name>A0ABQ7Y680_BRANA</name>
<keyword evidence="13" id="KW-1185">Reference proteome</keyword>
<reference evidence="12 13" key="1">
    <citation type="submission" date="2021-05" db="EMBL/GenBank/DDBJ databases">
        <title>Genome Assembly of Synthetic Allotetraploid Brassica napus Reveals Homoeologous Exchanges between Subgenomes.</title>
        <authorList>
            <person name="Davis J.T."/>
        </authorList>
    </citation>
    <scope>NUCLEOTIDE SEQUENCE [LARGE SCALE GENOMIC DNA]</scope>
    <source>
        <strain evidence="13">cv. Da-Ae</strain>
        <tissue evidence="12">Seedling</tissue>
    </source>
</reference>
<dbReference type="InterPro" id="IPR036291">
    <property type="entry name" value="NAD(P)-bd_dom_sf"/>
</dbReference>
<evidence type="ECO:0000313" key="12">
    <source>
        <dbReference type="EMBL" id="KAH0863661.1"/>
    </source>
</evidence>
<evidence type="ECO:0000259" key="10">
    <source>
        <dbReference type="Pfam" id="PF00479"/>
    </source>
</evidence>
<dbReference type="HAMAP" id="MF_00966">
    <property type="entry name" value="G6PD"/>
    <property type="match status" value="1"/>
</dbReference>
<gene>
    <name evidence="12" type="ORF">HID58_080872</name>
</gene>
<accession>A0ABQ7Y680</accession>
<dbReference type="Gene3D" id="3.30.360.10">
    <property type="entry name" value="Dihydrodipicolinate Reductase, domain 2"/>
    <property type="match status" value="1"/>
</dbReference>
<dbReference type="PANTHER" id="PTHR23429">
    <property type="entry name" value="GLUCOSE-6-PHOSPHATE 1-DEHYDROGENASE G6PD"/>
    <property type="match status" value="1"/>
</dbReference>
<evidence type="ECO:0008006" key="14">
    <source>
        <dbReference type="Google" id="ProtNLM"/>
    </source>
</evidence>
<keyword evidence="8" id="KW-0175">Coiled coil</keyword>
<keyword evidence="6" id="KW-0539">Nucleus</keyword>
<dbReference type="PANTHER" id="PTHR23429:SF4">
    <property type="entry name" value="INACTIVE GLUCOSE-6-PHOSPHATE 1-DEHYDROGENASE 4, CHLOROPLASTIC"/>
    <property type="match status" value="1"/>
</dbReference>
<dbReference type="Pfam" id="PF15699">
    <property type="entry name" value="NPR1_interact"/>
    <property type="match status" value="1"/>
</dbReference>
<dbReference type="Pfam" id="PF00479">
    <property type="entry name" value="G6PD_N"/>
    <property type="match status" value="1"/>
</dbReference>
<dbReference type="SUPFAM" id="SSF55347">
    <property type="entry name" value="Glyceraldehyde-3-phosphate dehydrogenase-like, C-terminal domain"/>
    <property type="match status" value="1"/>
</dbReference>
<evidence type="ECO:0000256" key="3">
    <source>
        <dbReference type="ARBA" id="ARBA00009975"/>
    </source>
</evidence>
<evidence type="ECO:0000256" key="4">
    <source>
        <dbReference type="ARBA" id="ARBA00022526"/>
    </source>
</evidence>
<comment type="subcellular location">
    <subcellularLocation>
        <location evidence="1">Nucleus</location>
    </subcellularLocation>
</comment>
<keyword evidence="4" id="KW-0313">Glucose metabolism</keyword>
<evidence type="ECO:0000256" key="5">
    <source>
        <dbReference type="ARBA" id="ARBA00022857"/>
    </source>
</evidence>
<comment type="similarity">
    <text evidence="3">Belongs to the glucose-6-phosphate dehydrogenase family.</text>
</comment>
<evidence type="ECO:0000313" key="13">
    <source>
        <dbReference type="Proteomes" id="UP000824890"/>
    </source>
</evidence>
<keyword evidence="7" id="KW-0119">Carbohydrate metabolism</keyword>
<organism evidence="12 13">
    <name type="scientific">Brassica napus</name>
    <name type="common">Rape</name>
    <dbReference type="NCBI Taxonomy" id="3708"/>
    <lineage>
        <taxon>Eukaryota</taxon>
        <taxon>Viridiplantae</taxon>
        <taxon>Streptophyta</taxon>
        <taxon>Embryophyta</taxon>
        <taxon>Tracheophyta</taxon>
        <taxon>Spermatophyta</taxon>
        <taxon>Magnoliopsida</taxon>
        <taxon>eudicotyledons</taxon>
        <taxon>Gunneridae</taxon>
        <taxon>Pentapetalae</taxon>
        <taxon>rosids</taxon>
        <taxon>malvids</taxon>
        <taxon>Brassicales</taxon>
        <taxon>Brassicaceae</taxon>
        <taxon>Brassiceae</taxon>
        <taxon>Brassica</taxon>
    </lineage>
</organism>
<evidence type="ECO:0000256" key="7">
    <source>
        <dbReference type="ARBA" id="ARBA00023277"/>
    </source>
</evidence>
<dbReference type="InterPro" id="IPR022675">
    <property type="entry name" value="G6P_DH_C"/>
</dbReference>
<comment type="similarity">
    <text evidence="2">Belongs to the NPR1-interactor family.</text>
</comment>
<dbReference type="Pfam" id="PF02781">
    <property type="entry name" value="G6PD_C"/>
    <property type="match status" value="1"/>
</dbReference>
<evidence type="ECO:0000256" key="6">
    <source>
        <dbReference type="ARBA" id="ARBA00023242"/>
    </source>
</evidence>
<feature type="coiled-coil region" evidence="8">
    <location>
        <begin position="553"/>
        <end position="588"/>
    </location>
</feature>
<protein>
    <recommendedName>
        <fullName evidence="14">Glucose-6-phosphate dehydrogenase (NADP(+))</fullName>
    </recommendedName>
</protein>
<feature type="domain" description="Glucose-6-phosphate dehydrogenase C-terminal" evidence="11">
    <location>
        <begin position="295"/>
        <end position="551"/>
    </location>
</feature>
<dbReference type="PRINTS" id="PR00079">
    <property type="entry name" value="G6PDHDRGNASE"/>
</dbReference>